<dbReference type="EMBL" id="CP049871">
    <property type="protein sequence ID" value="QIL02920.1"/>
    <property type="molecule type" value="Genomic_DNA"/>
</dbReference>
<organism evidence="2 3">
    <name type="scientific">Sphingomonas sinipercae</name>
    <dbReference type="NCBI Taxonomy" id="2714944"/>
    <lineage>
        <taxon>Bacteria</taxon>
        <taxon>Pseudomonadati</taxon>
        <taxon>Pseudomonadota</taxon>
        <taxon>Alphaproteobacteria</taxon>
        <taxon>Sphingomonadales</taxon>
        <taxon>Sphingomonadaceae</taxon>
        <taxon>Sphingomonas</taxon>
    </lineage>
</organism>
<feature type="domain" description="Novel STAND NTPase 5" evidence="1">
    <location>
        <begin position="307"/>
        <end position="438"/>
    </location>
</feature>
<dbReference type="KEGG" id="ssin:G7078_09085"/>
<dbReference type="Proteomes" id="UP000502502">
    <property type="component" value="Chromosome"/>
</dbReference>
<sequence length="817" mass="90814">MAFLTAEQLDRAAISLRAGDYNLLLGAAASLGSKNAGNVDLPLADPFRLELCKLKSAKTGHSLQRIYQTLTADEVDQHVTARFSGSVPGPALRALPTFIWRRIFTLNIDDALEAAYATGQPYQLPATRNFRDAYEDVRDRSHVPIIHLHGFVQRPEDGYIFSREAYLQIIKSANPWMVVLSQLLASEPFFIVGSSLDEVDLDFFLSLRSQATTRGDRGPSILVEPFGDVVTDAECERLGLLRFPGTSEEFIEYIDSNIRTRPRPHELVPADDRAIFIEDISTQDVSSFYTDFEKVPAAAVPDTHNPRFFFGHAPTWSDLGQQYDIARPVNTNVLKAVESCFTGASNRRLVFLSDHVGIGKTTTLRRVGYDFARQGTVVLACSAVSRLEPKFTASMLDRIAGRCLVLVDDFADQVYSIESVLKLTTKSDLVFLAAERSYRHRFVSEVLAGTKFDTERSPALGELEAEQLINTYVEAGLVGSGTIITDKKGSISSLKGEPIAVACCRILNDLRPLDRIVDSLIAEANRIDRMRYLTAALAQYCTKSGIKFDLLIAASSGAAISGQFNAMHPLPLTYSEEPTRNYVVPLNGTLATRILEVTAERYPDDLFGVFVGLGKAIAPRVNRKTIVQRTPEARLAARLFDLDQVVERFLGDRAGELYEEVEDEWRWNSRYWEQVALLYLYRSQNSENGSEDFRGALDLAIGHARHAVSIERHPLTLTTLAKILFSEAAVADNADALLTEAMASVGEAISIEKRRNRSSVHPYMVLFQGLRTLPTSSALRESDLAVVQAHVREAMRRFPRDAEMQALANEVQERLHG</sequence>
<protein>
    <recommendedName>
        <fullName evidence="1">Novel STAND NTPase 5 domain-containing protein</fullName>
    </recommendedName>
</protein>
<evidence type="ECO:0000313" key="3">
    <source>
        <dbReference type="Proteomes" id="UP000502502"/>
    </source>
</evidence>
<dbReference type="Pfam" id="PF25199">
    <property type="entry name" value="nSTAND_NTPase5"/>
    <property type="match status" value="1"/>
</dbReference>
<gene>
    <name evidence="2" type="ORF">G7078_09085</name>
</gene>
<dbReference type="InterPro" id="IPR057574">
    <property type="entry name" value="nSTAND_NTPase5_dom"/>
</dbReference>
<proteinExistence type="predicted"/>
<dbReference type="Pfam" id="PF13289">
    <property type="entry name" value="SIR2_2"/>
    <property type="match status" value="1"/>
</dbReference>
<dbReference type="AlphaFoldDB" id="A0A6G7ZPU2"/>
<keyword evidence="3" id="KW-1185">Reference proteome</keyword>
<accession>A0A6G7ZPU2</accession>
<evidence type="ECO:0000259" key="1">
    <source>
        <dbReference type="Pfam" id="PF25199"/>
    </source>
</evidence>
<name>A0A6G7ZPU2_9SPHN</name>
<evidence type="ECO:0000313" key="2">
    <source>
        <dbReference type="EMBL" id="QIL02920.1"/>
    </source>
</evidence>
<dbReference type="RefSeq" id="WP_166095273.1">
    <property type="nucleotide sequence ID" value="NZ_CP049871.1"/>
</dbReference>
<reference evidence="2 3" key="1">
    <citation type="submission" date="2020-03" db="EMBL/GenBank/DDBJ databases">
        <title>Sphingomonas sp. nov., isolated from fish.</title>
        <authorList>
            <person name="Hyun D.-W."/>
            <person name="Bae J.-W."/>
        </authorList>
    </citation>
    <scope>NUCLEOTIDE SEQUENCE [LARGE SCALE GENOMIC DNA]</scope>
    <source>
        <strain evidence="2 3">HDW15C</strain>
    </source>
</reference>